<evidence type="ECO:0000313" key="5">
    <source>
        <dbReference type="EMBL" id="KAH8996226.1"/>
    </source>
</evidence>
<keyword evidence="6" id="KW-1185">Reference proteome</keyword>
<keyword evidence="2" id="KW-0539">Nucleus</keyword>
<dbReference type="SUPFAM" id="SSF47095">
    <property type="entry name" value="HMG-box"/>
    <property type="match status" value="2"/>
</dbReference>
<dbReference type="InterPro" id="IPR036910">
    <property type="entry name" value="HMG_box_dom_sf"/>
</dbReference>
<dbReference type="Proteomes" id="UP001201163">
    <property type="component" value="Unassembled WGS sequence"/>
</dbReference>
<dbReference type="SMART" id="SM00398">
    <property type="entry name" value="HMG"/>
    <property type="match status" value="2"/>
</dbReference>
<feature type="DNA-binding region" description="HMG box" evidence="2">
    <location>
        <begin position="234"/>
        <end position="303"/>
    </location>
</feature>
<feature type="domain" description="HMG box" evidence="4">
    <location>
        <begin position="234"/>
        <end position="303"/>
    </location>
</feature>
<sequence length="303" mass="34203">MASNLKSYQVSPFKAMVSHGAGVTFTGSNNLELSVLNHVLFCASGIFLPSRGLLPCAIAPNRPVIWPVKRGFATTSGDLDSGFTADSEHGSKPKSSDRKTGSGTKVVRKNKTKGKTKRRAKKAPAKPKITIKPADRPPKRPGAAFSLWLSDWIRTQPKADGILASQNYVRQAAQIWHTVSEDDKKRYKEKFENLMVEHNRRMEEWRKEIDPAVLRELNRRRARKGLPRIRGPSNNRPMSSFFRYLKEVRENTPRTQAPVRCTVLAASAGSQWRAMSEAEKAKYSTRAEFTAWREKRKEGRAKQ</sequence>
<name>A0AAD4QFZ2_9AGAM</name>
<dbReference type="CDD" id="cd00084">
    <property type="entry name" value="HMG-box_SF"/>
    <property type="match status" value="1"/>
</dbReference>
<dbReference type="EMBL" id="JAKELL010000009">
    <property type="protein sequence ID" value="KAH8996226.1"/>
    <property type="molecule type" value="Genomic_DNA"/>
</dbReference>
<dbReference type="InterPro" id="IPR009071">
    <property type="entry name" value="HMG_box_dom"/>
</dbReference>
<keyword evidence="1 2" id="KW-0238">DNA-binding</keyword>
<dbReference type="GO" id="GO:0005634">
    <property type="term" value="C:nucleus"/>
    <property type="evidence" value="ECO:0007669"/>
    <property type="project" value="UniProtKB-UniRule"/>
</dbReference>
<reference evidence="5" key="1">
    <citation type="submission" date="2022-01" db="EMBL/GenBank/DDBJ databases">
        <title>Comparative genomics reveals a dynamic genome evolution in the ectomycorrhizal milk-cap (Lactarius) mushrooms.</title>
        <authorList>
            <consortium name="DOE Joint Genome Institute"/>
            <person name="Lebreton A."/>
            <person name="Tang N."/>
            <person name="Kuo A."/>
            <person name="LaButti K."/>
            <person name="Drula E."/>
            <person name="Barry K."/>
            <person name="Clum A."/>
            <person name="Lipzen A."/>
            <person name="Mousain D."/>
            <person name="Ng V."/>
            <person name="Wang R."/>
            <person name="Wang X."/>
            <person name="Dai Y."/>
            <person name="Henrissat B."/>
            <person name="Grigoriev I.V."/>
            <person name="Guerin-Laguette A."/>
            <person name="Yu F."/>
            <person name="Martin F.M."/>
        </authorList>
    </citation>
    <scope>NUCLEOTIDE SEQUENCE</scope>
    <source>
        <strain evidence="5">QP</strain>
    </source>
</reference>
<dbReference type="PANTHER" id="PTHR48112:SF22">
    <property type="entry name" value="MITOCHONDRIAL TRANSCRIPTION FACTOR A, ISOFORM B"/>
    <property type="match status" value="1"/>
</dbReference>
<dbReference type="Pfam" id="PF00505">
    <property type="entry name" value="HMG_box"/>
    <property type="match status" value="2"/>
</dbReference>
<organism evidence="5 6">
    <name type="scientific">Lactarius akahatsu</name>
    <dbReference type="NCBI Taxonomy" id="416441"/>
    <lineage>
        <taxon>Eukaryota</taxon>
        <taxon>Fungi</taxon>
        <taxon>Dikarya</taxon>
        <taxon>Basidiomycota</taxon>
        <taxon>Agaricomycotina</taxon>
        <taxon>Agaricomycetes</taxon>
        <taxon>Russulales</taxon>
        <taxon>Russulaceae</taxon>
        <taxon>Lactarius</taxon>
    </lineage>
</organism>
<dbReference type="InterPro" id="IPR050342">
    <property type="entry name" value="HMGB"/>
</dbReference>
<dbReference type="GO" id="GO:0006357">
    <property type="term" value="P:regulation of transcription by RNA polymerase II"/>
    <property type="evidence" value="ECO:0007669"/>
    <property type="project" value="TreeGrafter"/>
</dbReference>
<protein>
    <recommendedName>
        <fullName evidence="4">HMG box domain-containing protein</fullName>
    </recommendedName>
</protein>
<gene>
    <name evidence="5" type="ORF">EDB92DRAFT_2112552</name>
</gene>
<evidence type="ECO:0000256" key="2">
    <source>
        <dbReference type="PROSITE-ProRule" id="PRU00267"/>
    </source>
</evidence>
<accession>A0AAD4QFZ2</accession>
<feature type="DNA-binding region" description="HMG box" evidence="2">
    <location>
        <begin position="138"/>
        <end position="206"/>
    </location>
</feature>
<dbReference type="PROSITE" id="PS50118">
    <property type="entry name" value="HMG_BOX_2"/>
    <property type="match status" value="2"/>
</dbReference>
<feature type="region of interest" description="Disordered" evidence="3">
    <location>
        <begin position="79"/>
        <end position="140"/>
    </location>
</feature>
<dbReference type="GO" id="GO:0003677">
    <property type="term" value="F:DNA binding"/>
    <property type="evidence" value="ECO:0007669"/>
    <property type="project" value="UniProtKB-UniRule"/>
</dbReference>
<feature type="compositionally biased region" description="Basic and acidic residues" evidence="3">
    <location>
        <begin position="86"/>
        <end position="100"/>
    </location>
</feature>
<dbReference type="Gene3D" id="1.10.30.10">
    <property type="entry name" value="High mobility group box domain"/>
    <property type="match status" value="2"/>
</dbReference>
<feature type="domain" description="HMG box" evidence="4">
    <location>
        <begin position="138"/>
        <end position="206"/>
    </location>
</feature>
<comment type="caution">
    <text evidence="5">The sequence shown here is derived from an EMBL/GenBank/DDBJ whole genome shotgun (WGS) entry which is preliminary data.</text>
</comment>
<evidence type="ECO:0000313" key="6">
    <source>
        <dbReference type="Proteomes" id="UP001201163"/>
    </source>
</evidence>
<dbReference type="PANTHER" id="PTHR48112">
    <property type="entry name" value="HIGH MOBILITY GROUP PROTEIN DSP1"/>
    <property type="match status" value="1"/>
</dbReference>
<feature type="compositionally biased region" description="Basic residues" evidence="3">
    <location>
        <begin position="106"/>
        <end position="125"/>
    </location>
</feature>
<evidence type="ECO:0000256" key="1">
    <source>
        <dbReference type="ARBA" id="ARBA00023125"/>
    </source>
</evidence>
<dbReference type="AlphaFoldDB" id="A0AAD4QFZ2"/>
<evidence type="ECO:0000256" key="3">
    <source>
        <dbReference type="SAM" id="MobiDB-lite"/>
    </source>
</evidence>
<proteinExistence type="predicted"/>
<evidence type="ECO:0000259" key="4">
    <source>
        <dbReference type="PROSITE" id="PS50118"/>
    </source>
</evidence>